<keyword evidence="2" id="KW-1185">Reference proteome</keyword>
<dbReference type="AlphaFoldDB" id="A0A1L9P7Y0"/>
<gene>
    <name evidence="1" type="ORF">ASPVEDRAFT_301060</name>
</gene>
<protein>
    <recommendedName>
        <fullName evidence="3">F-box domain-containing protein</fullName>
    </recommendedName>
</protein>
<evidence type="ECO:0000313" key="2">
    <source>
        <dbReference type="Proteomes" id="UP000184073"/>
    </source>
</evidence>
<reference evidence="2" key="1">
    <citation type="journal article" date="2017" name="Genome Biol.">
        <title>Comparative genomics reveals high biological diversity and specific adaptations in the industrially and medically important fungal genus Aspergillus.</title>
        <authorList>
            <person name="de Vries R.P."/>
            <person name="Riley R."/>
            <person name="Wiebenga A."/>
            <person name="Aguilar-Osorio G."/>
            <person name="Amillis S."/>
            <person name="Uchima C.A."/>
            <person name="Anderluh G."/>
            <person name="Asadollahi M."/>
            <person name="Askin M."/>
            <person name="Barry K."/>
            <person name="Battaglia E."/>
            <person name="Bayram O."/>
            <person name="Benocci T."/>
            <person name="Braus-Stromeyer S.A."/>
            <person name="Caldana C."/>
            <person name="Canovas D."/>
            <person name="Cerqueira G.C."/>
            <person name="Chen F."/>
            <person name="Chen W."/>
            <person name="Choi C."/>
            <person name="Clum A."/>
            <person name="Dos Santos R.A."/>
            <person name="Damasio A.R."/>
            <person name="Diallinas G."/>
            <person name="Emri T."/>
            <person name="Fekete E."/>
            <person name="Flipphi M."/>
            <person name="Freyberg S."/>
            <person name="Gallo A."/>
            <person name="Gournas C."/>
            <person name="Habgood R."/>
            <person name="Hainaut M."/>
            <person name="Harispe M.L."/>
            <person name="Henrissat B."/>
            <person name="Hilden K.S."/>
            <person name="Hope R."/>
            <person name="Hossain A."/>
            <person name="Karabika E."/>
            <person name="Karaffa L."/>
            <person name="Karanyi Z."/>
            <person name="Krasevec N."/>
            <person name="Kuo A."/>
            <person name="Kusch H."/>
            <person name="LaButti K."/>
            <person name="Lagendijk E.L."/>
            <person name="Lapidus A."/>
            <person name="Levasseur A."/>
            <person name="Lindquist E."/>
            <person name="Lipzen A."/>
            <person name="Logrieco A.F."/>
            <person name="MacCabe A."/>
            <person name="Maekelae M.R."/>
            <person name="Malavazi I."/>
            <person name="Melin P."/>
            <person name="Meyer V."/>
            <person name="Mielnichuk N."/>
            <person name="Miskei M."/>
            <person name="Molnar A.P."/>
            <person name="Mule G."/>
            <person name="Ngan C.Y."/>
            <person name="Orejas M."/>
            <person name="Orosz E."/>
            <person name="Ouedraogo J.P."/>
            <person name="Overkamp K.M."/>
            <person name="Park H.-S."/>
            <person name="Perrone G."/>
            <person name="Piumi F."/>
            <person name="Punt P.J."/>
            <person name="Ram A.F."/>
            <person name="Ramon A."/>
            <person name="Rauscher S."/>
            <person name="Record E."/>
            <person name="Riano-Pachon D.M."/>
            <person name="Robert V."/>
            <person name="Roehrig J."/>
            <person name="Ruller R."/>
            <person name="Salamov A."/>
            <person name="Salih N.S."/>
            <person name="Samson R.A."/>
            <person name="Sandor E."/>
            <person name="Sanguinetti M."/>
            <person name="Schuetze T."/>
            <person name="Sepcic K."/>
            <person name="Shelest E."/>
            <person name="Sherlock G."/>
            <person name="Sophianopoulou V."/>
            <person name="Squina F.M."/>
            <person name="Sun H."/>
            <person name="Susca A."/>
            <person name="Todd R.B."/>
            <person name="Tsang A."/>
            <person name="Unkles S.E."/>
            <person name="van de Wiele N."/>
            <person name="van Rossen-Uffink D."/>
            <person name="Oliveira J.V."/>
            <person name="Vesth T.C."/>
            <person name="Visser J."/>
            <person name="Yu J.-H."/>
            <person name="Zhou M."/>
            <person name="Andersen M.R."/>
            <person name="Archer D.B."/>
            <person name="Baker S.E."/>
            <person name="Benoit I."/>
            <person name="Brakhage A.A."/>
            <person name="Braus G.H."/>
            <person name="Fischer R."/>
            <person name="Frisvad J.C."/>
            <person name="Goldman G.H."/>
            <person name="Houbraken J."/>
            <person name="Oakley B."/>
            <person name="Pocsi I."/>
            <person name="Scazzocchio C."/>
            <person name="Seiboth B."/>
            <person name="vanKuyk P.A."/>
            <person name="Wortman J."/>
            <person name="Dyer P.S."/>
            <person name="Grigoriev I.V."/>
        </authorList>
    </citation>
    <scope>NUCLEOTIDE SEQUENCE [LARGE SCALE GENOMIC DNA]</scope>
    <source>
        <strain evidence="2">CBS 583.65</strain>
    </source>
</reference>
<dbReference type="VEuPathDB" id="FungiDB:ASPVEDRAFT_301060"/>
<proteinExistence type="predicted"/>
<dbReference type="OrthoDB" id="4358152at2759"/>
<evidence type="ECO:0000313" key="1">
    <source>
        <dbReference type="EMBL" id="OJI97586.1"/>
    </source>
</evidence>
<dbReference type="Proteomes" id="UP000184073">
    <property type="component" value="Unassembled WGS sequence"/>
</dbReference>
<dbReference type="EMBL" id="KV878125">
    <property type="protein sequence ID" value="OJI97586.1"/>
    <property type="molecule type" value="Genomic_DNA"/>
</dbReference>
<sequence>MDPFTRLPPELITQIILYIADFSAVESFISASPQVQAIFQAQPSIVQDLLQSDPITSFPEIQKLCYNISLIQTSLPQCPNLAHYQQSCDHIPVFDYTEALCMLRLAARTQRLACTCMTTIQHNLISPLSEVPAGSLCGPDRVRKAREPFSWTEEYRVYCSIWHLQHYSCLRKAATERWGWDQTSIQTLDAYDVWNDIIDTRHIEKFWTIAALLSDLGLNPSYGHYPFQHRERSLAQDPEGEESSRAAWTFPPGTPPPFFPSFDLPPSQYLRDGNSSPFWSPPLPPPDTAATDAWWLTPKYRSWNPRHVSYFQLAASAVSMDREPASHSLVNLKPWRRLGVIIWDTWRIYSLGLCDFNRKQAMPTPDGRLLEATPRDRRALQQMPAVDYVSRWLALIGESRRPARRVRVGGQQKEYGV</sequence>
<accession>A0A1L9P7Y0</accession>
<organism evidence="1 2">
    <name type="scientific">Aspergillus versicolor CBS 583.65</name>
    <dbReference type="NCBI Taxonomy" id="1036611"/>
    <lineage>
        <taxon>Eukaryota</taxon>
        <taxon>Fungi</taxon>
        <taxon>Dikarya</taxon>
        <taxon>Ascomycota</taxon>
        <taxon>Pezizomycotina</taxon>
        <taxon>Eurotiomycetes</taxon>
        <taxon>Eurotiomycetidae</taxon>
        <taxon>Eurotiales</taxon>
        <taxon>Aspergillaceae</taxon>
        <taxon>Aspergillus</taxon>
        <taxon>Aspergillus subgen. Nidulantes</taxon>
    </lineage>
</organism>
<dbReference type="RefSeq" id="XP_040663349.1">
    <property type="nucleotide sequence ID" value="XM_040810318.1"/>
</dbReference>
<evidence type="ECO:0008006" key="3">
    <source>
        <dbReference type="Google" id="ProtNLM"/>
    </source>
</evidence>
<name>A0A1L9P7Y0_ASPVE</name>
<dbReference type="STRING" id="1036611.A0A1L9P7Y0"/>
<dbReference type="GeneID" id="63725829"/>